<feature type="compositionally biased region" description="Polar residues" evidence="1">
    <location>
        <begin position="262"/>
        <end position="275"/>
    </location>
</feature>
<comment type="caution">
    <text evidence="2">The sequence shown here is derived from an EMBL/GenBank/DDBJ whole genome shotgun (WGS) entry which is preliminary data.</text>
</comment>
<accession>A0A5C6PN51</accession>
<dbReference type="Proteomes" id="UP000324091">
    <property type="component" value="Chromosome 10"/>
</dbReference>
<organism evidence="2 3">
    <name type="scientific">Takifugu flavidus</name>
    <name type="common">sansaifugu</name>
    <dbReference type="NCBI Taxonomy" id="433684"/>
    <lineage>
        <taxon>Eukaryota</taxon>
        <taxon>Metazoa</taxon>
        <taxon>Chordata</taxon>
        <taxon>Craniata</taxon>
        <taxon>Vertebrata</taxon>
        <taxon>Euteleostomi</taxon>
        <taxon>Actinopterygii</taxon>
        <taxon>Neopterygii</taxon>
        <taxon>Teleostei</taxon>
        <taxon>Neoteleostei</taxon>
        <taxon>Acanthomorphata</taxon>
        <taxon>Eupercaria</taxon>
        <taxon>Tetraodontiformes</taxon>
        <taxon>Tetradontoidea</taxon>
        <taxon>Tetraodontidae</taxon>
        <taxon>Takifugu</taxon>
    </lineage>
</organism>
<feature type="compositionally biased region" description="Acidic residues" evidence="1">
    <location>
        <begin position="316"/>
        <end position="347"/>
    </location>
</feature>
<dbReference type="EMBL" id="RHFK02000002">
    <property type="protein sequence ID" value="TWW79720.1"/>
    <property type="molecule type" value="Genomic_DNA"/>
</dbReference>
<feature type="region of interest" description="Disordered" evidence="1">
    <location>
        <begin position="303"/>
        <end position="366"/>
    </location>
</feature>
<evidence type="ECO:0000256" key="1">
    <source>
        <dbReference type="SAM" id="MobiDB-lite"/>
    </source>
</evidence>
<feature type="region of interest" description="Disordered" evidence="1">
    <location>
        <begin position="217"/>
        <end position="239"/>
    </location>
</feature>
<feature type="compositionally biased region" description="Acidic residues" evidence="1">
    <location>
        <begin position="226"/>
        <end position="236"/>
    </location>
</feature>
<evidence type="ECO:0000313" key="2">
    <source>
        <dbReference type="EMBL" id="TWW79720.1"/>
    </source>
</evidence>
<reference evidence="2 3" key="1">
    <citation type="submission" date="2019-04" db="EMBL/GenBank/DDBJ databases">
        <title>Chromosome genome assembly for Takifugu flavidus.</title>
        <authorList>
            <person name="Xiao S."/>
        </authorList>
    </citation>
    <scope>NUCLEOTIDE SEQUENCE [LARGE SCALE GENOMIC DNA]</scope>
    <source>
        <strain evidence="2">HTHZ2018</strain>
        <tissue evidence="2">Muscle</tissue>
    </source>
</reference>
<keyword evidence="3" id="KW-1185">Reference proteome</keyword>
<evidence type="ECO:0000313" key="3">
    <source>
        <dbReference type="Proteomes" id="UP000324091"/>
    </source>
</evidence>
<dbReference type="AlphaFoldDB" id="A0A5C6PN51"/>
<gene>
    <name evidence="2" type="ORF">D4764_10G0007500</name>
</gene>
<protein>
    <submittedName>
        <fullName evidence="2">Uncharacterized protein</fullName>
    </submittedName>
</protein>
<proteinExistence type="predicted"/>
<sequence length="519" mass="58512">MVLSETSQEVEAIIDYITGNELSFQAALAELRAFFIKSFANALIHKKVAEMKTKFPTTSSVKRKKSLQLLGNNVESLIKCLEAEKEGQGLRLVSRAERSGFTEALVGVIYSHVIEDSEHQVKAEGPDPHDPQCSDVHVAVRENVKNILVLLGWWSDTQVGNCCNRVLLNLNHTNSQEREMDTHEYSDVYTDELEDSTIQSDYFGDADVESNDLEDLDLMSDHPEDADMESNDEDSASDSSFYDDVVIKFDNLNEEEIETFDFTHSSQSETSTDSDVQLDNDEEMDEEMLNYLYNASTAQAGAPAYANKQADNHEDADTDSNNLEDADEDSNYLDEADAESNDLEDASAESNDLENAKADSNDIEDQDIDSNCFDNAALLLDYFDDKNMMLAERKKHKTFIYLFIEFLVWKLVKQAKIVGHDTETVIQRLSEATWIKLEGSDPSLLEPKRLDGLKNQVYRKLCKEFGCAENLLLHLSLNDKAVHDCTVAIILCQLKIQKKPSMATEFVSWLKRVSTGCCR</sequence>
<feature type="region of interest" description="Disordered" evidence="1">
    <location>
        <begin position="259"/>
        <end position="278"/>
    </location>
</feature>
<name>A0A5C6PN51_9TELE</name>